<keyword evidence="5" id="KW-0732">Signal</keyword>
<keyword evidence="8" id="KW-1015">Disulfide bond</keyword>
<keyword evidence="3" id="KW-0624">Polysaccharide degradation</keyword>
<gene>
    <name evidence="11" type="ORF">ASPCAL14545</name>
</gene>
<dbReference type="Proteomes" id="UP000054771">
    <property type="component" value="Unassembled WGS sequence"/>
</dbReference>
<evidence type="ECO:0000256" key="8">
    <source>
        <dbReference type="ARBA" id="ARBA00023157"/>
    </source>
</evidence>
<dbReference type="GO" id="GO:0045493">
    <property type="term" value="P:xylan catabolic process"/>
    <property type="evidence" value="ECO:0007669"/>
    <property type="project" value="UniProtKB-KW"/>
</dbReference>
<dbReference type="Pfam" id="PF07519">
    <property type="entry name" value="Tannase"/>
    <property type="match status" value="2"/>
</dbReference>
<accession>A0A0U5GI48</accession>
<keyword evidence="2" id="KW-0719">Serine esterase</keyword>
<reference evidence="12" key="1">
    <citation type="journal article" date="2016" name="Genome Announc.">
        <title>Draft genome sequences of fungus Aspergillus calidoustus.</title>
        <authorList>
            <person name="Horn F."/>
            <person name="Linde J."/>
            <person name="Mattern D.J."/>
            <person name="Walther G."/>
            <person name="Guthke R."/>
            <person name="Scherlach K."/>
            <person name="Martin K."/>
            <person name="Brakhage A.A."/>
            <person name="Petzke L."/>
            <person name="Valiante V."/>
        </authorList>
    </citation>
    <scope>NUCLEOTIDE SEQUENCE [LARGE SCALE GENOMIC DNA]</scope>
    <source>
        <strain evidence="12">SF006504</strain>
    </source>
</reference>
<dbReference type="InterPro" id="IPR029058">
    <property type="entry name" value="AB_hydrolase_fold"/>
</dbReference>
<evidence type="ECO:0000313" key="12">
    <source>
        <dbReference type="Proteomes" id="UP000054771"/>
    </source>
</evidence>
<comment type="catalytic activity">
    <reaction evidence="9">
        <text>feruloyl-polysaccharide + H2O = ferulate + polysaccharide.</text>
        <dbReference type="EC" id="3.1.1.73"/>
    </reaction>
</comment>
<evidence type="ECO:0000256" key="1">
    <source>
        <dbReference type="ARBA" id="ARBA00006249"/>
    </source>
</evidence>
<dbReference type="PANTHER" id="PTHR33938">
    <property type="entry name" value="FERULOYL ESTERASE B-RELATED"/>
    <property type="match status" value="1"/>
</dbReference>
<evidence type="ECO:0000256" key="7">
    <source>
        <dbReference type="ARBA" id="ARBA00022837"/>
    </source>
</evidence>
<dbReference type="EC" id="3.1.1.-" evidence="10"/>
<organism evidence="11 12">
    <name type="scientific">Aspergillus calidoustus</name>
    <dbReference type="NCBI Taxonomy" id="454130"/>
    <lineage>
        <taxon>Eukaryota</taxon>
        <taxon>Fungi</taxon>
        <taxon>Dikarya</taxon>
        <taxon>Ascomycota</taxon>
        <taxon>Pezizomycotina</taxon>
        <taxon>Eurotiomycetes</taxon>
        <taxon>Eurotiomycetidae</taxon>
        <taxon>Eurotiales</taxon>
        <taxon>Aspergillaceae</taxon>
        <taxon>Aspergillus</taxon>
        <taxon>Aspergillus subgen. Nidulantes</taxon>
    </lineage>
</organism>
<evidence type="ECO:0000256" key="4">
    <source>
        <dbReference type="ARBA" id="ARBA00022723"/>
    </source>
</evidence>
<dbReference type="SUPFAM" id="SSF53474">
    <property type="entry name" value="alpha/beta-Hydrolases"/>
    <property type="match status" value="1"/>
</dbReference>
<evidence type="ECO:0000256" key="9">
    <source>
        <dbReference type="ARBA" id="ARBA00034075"/>
    </source>
</evidence>
<evidence type="ECO:0000313" key="11">
    <source>
        <dbReference type="EMBL" id="CEL11443.1"/>
    </source>
</evidence>
<keyword evidence="7" id="KW-0106">Calcium</keyword>
<keyword evidence="12" id="KW-1185">Reference proteome</keyword>
<evidence type="ECO:0000256" key="10">
    <source>
        <dbReference type="RuleBase" id="RU361238"/>
    </source>
</evidence>
<evidence type="ECO:0000256" key="3">
    <source>
        <dbReference type="ARBA" id="ARBA00022651"/>
    </source>
</evidence>
<dbReference type="EMBL" id="CDMC01000026">
    <property type="protein sequence ID" value="CEL11443.1"/>
    <property type="molecule type" value="Genomic_DNA"/>
</dbReference>
<dbReference type="STRING" id="454130.A0A0U5GI48"/>
<dbReference type="Gene3D" id="3.40.50.1820">
    <property type="entry name" value="alpha/beta hydrolase"/>
    <property type="match status" value="1"/>
</dbReference>
<keyword evidence="3" id="KW-0858">Xylan degradation</keyword>
<dbReference type="GO" id="GO:0046872">
    <property type="term" value="F:metal ion binding"/>
    <property type="evidence" value="ECO:0007669"/>
    <property type="project" value="UniProtKB-KW"/>
</dbReference>
<dbReference type="OrthoDB" id="3039123at2759"/>
<dbReference type="AlphaFoldDB" id="A0A0U5GI48"/>
<evidence type="ECO:0000256" key="5">
    <source>
        <dbReference type="ARBA" id="ARBA00022729"/>
    </source>
</evidence>
<protein>
    <recommendedName>
        <fullName evidence="10">Carboxylic ester hydrolase</fullName>
        <ecNumber evidence="10">3.1.1.-</ecNumber>
    </recommendedName>
</protein>
<evidence type="ECO:0000256" key="2">
    <source>
        <dbReference type="ARBA" id="ARBA00022487"/>
    </source>
</evidence>
<comment type="similarity">
    <text evidence="1 10">Belongs to the tannase family.</text>
</comment>
<dbReference type="InterPro" id="IPR011118">
    <property type="entry name" value="Tannase/feruloyl_esterase"/>
</dbReference>
<evidence type="ECO:0000256" key="6">
    <source>
        <dbReference type="ARBA" id="ARBA00022801"/>
    </source>
</evidence>
<dbReference type="GO" id="GO:0030600">
    <property type="term" value="F:feruloyl esterase activity"/>
    <property type="evidence" value="ECO:0007669"/>
    <property type="project" value="UniProtKB-EC"/>
</dbReference>
<proteinExistence type="inferred from homology"/>
<name>A0A0U5GI48_ASPCI</name>
<dbReference type="OMA" id="VWFTEHV"/>
<keyword evidence="3" id="KW-0119">Carbohydrate metabolism</keyword>
<keyword evidence="6 10" id="KW-0378">Hydrolase</keyword>
<dbReference type="PANTHER" id="PTHR33938:SF15">
    <property type="entry name" value="FERULOYL ESTERASE B-RELATED"/>
    <property type="match status" value="1"/>
</dbReference>
<sequence>MGFLKSVGMLGLAASPQVYAKQRRIDCNLLKDKLDIANATVWFTEHVPAGTNLSLIENHPSCRVASQVIEVDICRVAMLVETSSASNISMEAWLPFDWTGRFLSTGNGGLGGCIDYAALAYSTTHGFASVGANNGHNGTSGAAFYKNPAVLEDFAYRSVHTGVVVGKQVTKAFYHKAHTKSYYLGCSTGGRQGFKEAQDFPDDFDGIIAGAPAFDFNNLVAWAARFIAITGVPGSPDSISQDMWQVIRQDILNQCDDLDGAVDGIVGSPSLCQYRPEALICASNQTQNCLTGRQAQKIRDFFSPLYGLDGILLYPRMHPSVGVSPFVLGLPFDISTEWFKYVVHEDPSWDPVTINAEDFAKATLLDPFGIATWKGDMSGAMNRGTKILSYHGLEDGMISSESSTRYYDHVSRTMGLPSSALDTFYRLFTIPGMNHCRGGPGATYIGNFGNTAVDFTPERNVLAAIVRWVEKDIAPDTILGTAYVNGTHKSGEIAFERHHCRYPFRSVYSGDGDPDLPENRKCI</sequence>
<keyword evidence="4" id="KW-0479">Metal-binding</keyword>